<reference evidence="4 5" key="1">
    <citation type="submission" date="2020-08" db="EMBL/GenBank/DDBJ databases">
        <title>Genomic Encyclopedia of Type Strains, Phase III (KMG-III): the genomes of soil and plant-associated and newly described type strains.</title>
        <authorList>
            <person name="Whitman W."/>
        </authorList>
    </citation>
    <scope>NUCLEOTIDE SEQUENCE [LARGE SCALE GENOMIC DNA]</scope>
    <source>
        <strain evidence="4 5">CECT 8075</strain>
    </source>
</reference>
<dbReference type="GO" id="GO:0016757">
    <property type="term" value="F:glycosyltransferase activity"/>
    <property type="evidence" value="ECO:0007669"/>
    <property type="project" value="UniProtKB-KW"/>
</dbReference>
<organism evidence="4 5">
    <name type="scientific">Aporhodopirellula rubra</name>
    <dbReference type="NCBI Taxonomy" id="980271"/>
    <lineage>
        <taxon>Bacteria</taxon>
        <taxon>Pseudomonadati</taxon>
        <taxon>Planctomycetota</taxon>
        <taxon>Planctomycetia</taxon>
        <taxon>Pirellulales</taxon>
        <taxon>Pirellulaceae</taxon>
        <taxon>Aporhodopirellula</taxon>
    </lineage>
</organism>
<comment type="caution">
    <text evidence="4">The sequence shown here is derived from an EMBL/GenBank/DDBJ whole genome shotgun (WGS) entry which is preliminary data.</text>
</comment>
<protein>
    <submittedName>
        <fullName evidence="4">Glycosyltransferase involved in cell wall biosynthesis</fullName>
    </submittedName>
</protein>
<evidence type="ECO:0000256" key="1">
    <source>
        <dbReference type="ARBA" id="ARBA00022676"/>
    </source>
</evidence>
<dbReference type="Gene3D" id="3.40.50.2000">
    <property type="entry name" value="Glycogen Phosphorylase B"/>
    <property type="match status" value="2"/>
</dbReference>
<keyword evidence="2 4" id="KW-0808">Transferase</keyword>
<dbReference type="Proteomes" id="UP000536179">
    <property type="component" value="Unassembled WGS sequence"/>
</dbReference>
<evidence type="ECO:0000313" key="4">
    <source>
        <dbReference type="EMBL" id="MBB3207070.1"/>
    </source>
</evidence>
<keyword evidence="5" id="KW-1185">Reference proteome</keyword>
<keyword evidence="1" id="KW-0328">Glycosyltransferase</keyword>
<dbReference type="AlphaFoldDB" id="A0A7W5H6L1"/>
<proteinExistence type="predicted"/>
<evidence type="ECO:0000259" key="3">
    <source>
        <dbReference type="Pfam" id="PF00534"/>
    </source>
</evidence>
<dbReference type="RefSeq" id="WP_184305468.1">
    <property type="nucleotide sequence ID" value="NZ_JACHXU010000009.1"/>
</dbReference>
<name>A0A7W5H6L1_9BACT</name>
<feature type="domain" description="Glycosyl transferase family 1" evidence="3">
    <location>
        <begin position="246"/>
        <end position="347"/>
    </location>
</feature>
<dbReference type="PANTHER" id="PTHR12526">
    <property type="entry name" value="GLYCOSYLTRANSFERASE"/>
    <property type="match status" value="1"/>
</dbReference>
<accession>A0A7W5H6L1</accession>
<gene>
    <name evidence="4" type="ORF">FHS27_002889</name>
</gene>
<dbReference type="PANTHER" id="PTHR12526:SF510">
    <property type="entry name" value="D-INOSITOL 3-PHOSPHATE GLYCOSYLTRANSFERASE"/>
    <property type="match status" value="1"/>
</dbReference>
<evidence type="ECO:0000313" key="5">
    <source>
        <dbReference type="Proteomes" id="UP000536179"/>
    </source>
</evidence>
<evidence type="ECO:0000256" key="2">
    <source>
        <dbReference type="ARBA" id="ARBA00022679"/>
    </source>
</evidence>
<sequence length="371" mass="41343">MRWAFVSTLGFPPERTGGAQMSVLAICRALKSAGDTVAIACMQEMQEVVAQSCRHTLIRYLRPNAPLHHQHDGIDQWRFRRLEDTGWDAWAVALRRWLAWFAPDVVVVDAGLTRDVAAILAADYRTVVSLRDVEFQAQTQHSTPPPFPTNATYIANSTFTATRFREAFNLPAMVIQPCVARPCFTREKPITQEVPSQGEKILFINPDPRKGWALTLELIRRLPQFVFRIQESWPLCPEAHTAVQAELETLPNAEFHTTVADIRDAFQDARCLIVPSDWEEAWGRVVTEAQIFGLPVIARAIGGLPESVGNGGLLLAPETDFGGWTNAISSVMTDDALRNKLIHQGKTHVDTHLVSPAIQAAQLRELVRCPA</sequence>
<dbReference type="Pfam" id="PF00534">
    <property type="entry name" value="Glycos_transf_1"/>
    <property type="match status" value="1"/>
</dbReference>
<dbReference type="SUPFAM" id="SSF53756">
    <property type="entry name" value="UDP-Glycosyltransferase/glycogen phosphorylase"/>
    <property type="match status" value="1"/>
</dbReference>
<dbReference type="InterPro" id="IPR001296">
    <property type="entry name" value="Glyco_trans_1"/>
</dbReference>
<dbReference type="EMBL" id="JACHXU010000009">
    <property type="protein sequence ID" value="MBB3207070.1"/>
    <property type="molecule type" value="Genomic_DNA"/>
</dbReference>